<reference evidence="1" key="1">
    <citation type="submission" date="2022-08" db="EMBL/GenBank/DDBJ databases">
        <title>Genome analysis of Corynebacteriales strain.</title>
        <authorList>
            <person name="Lee S.D."/>
        </authorList>
    </citation>
    <scope>NUCLEOTIDE SEQUENCE</scope>
    <source>
        <strain evidence="1">D3-21</strain>
    </source>
</reference>
<comment type="caution">
    <text evidence="1">The sequence shown here is derived from an EMBL/GenBank/DDBJ whole genome shotgun (WGS) entry which is preliminary data.</text>
</comment>
<proteinExistence type="predicted"/>
<evidence type="ECO:0000313" key="2">
    <source>
        <dbReference type="Proteomes" id="UP001152755"/>
    </source>
</evidence>
<dbReference type="RefSeq" id="WP_277830703.1">
    <property type="nucleotide sequence ID" value="NZ_JAAIVF010000001.1"/>
</dbReference>
<dbReference type="AlphaFoldDB" id="A0A9X4RFK9"/>
<evidence type="ECO:0000313" key="1">
    <source>
        <dbReference type="EMBL" id="MDG3016793.1"/>
    </source>
</evidence>
<gene>
    <name evidence="1" type="ORF">NVS88_19760</name>
</gene>
<organism evidence="1 2">
    <name type="scientific">Speluncibacter jeojiensis</name>
    <dbReference type="NCBI Taxonomy" id="2710754"/>
    <lineage>
        <taxon>Bacteria</taxon>
        <taxon>Bacillati</taxon>
        <taxon>Actinomycetota</taxon>
        <taxon>Actinomycetes</taxon>
        <taxon>Mycobacteriales</taxon>
        <taxon>Speluncibacteraceae</taxon>
        <taxon>Speluncibacter</taxon>
    </lineage>
</organism>
<name>A0A9X4RFK9_9ACTN</name>
<protein>
    <submittedName>
        <fullName evidence="1">Uncharacterized protein</fullName>
    </submittedName>
</protein>
<dbReference type="Proteomes" id="UP001152755">
    <property type="component" value="Unassembled WGS sequence"/>
</dbReference>
<accession>A0A9X4RFK9</accession>
<keyword evidence="2" id="KW-1185">Reference proteome</keyword>
<dbReference type="EMBL" id="JANRHA010000017">
    <property type="protein sequence ID" value="MDG3016793.1"/>
    <property type="molecule type" value="Genomic_DNA"/>
</dbReference>
<sequence>MSTETGPERFQVLTVVELLLEAVRDGDRWSIARRATGPLLRQLLSAESEPAYARLRDATLRGLAANPVAAVDGDHAVVMGAVTGSDHGPIPLVAILIRADGDSWLVAELDTSAAVDPGRLMAAALGRARDREDPTSTDARIIADASPLDPRAAAIDWDDPTEVIRTTADGPITVADALADLPKFGRSCWTWLADDGVMFLGLYLRARHPELVREPDRPTP</sequence>